<keyword evidence="1" id="KW-0378">Hydrolase</keyword>
<dbReference type="PANTHER" id="PTHR46124:SF2">
    <property type="entry name" value="D-AMINOACYL-TRNA DEACYLASE"/>
    <property type="match status" value="1"/>
</dbReference>
<reference evidence="5" key="1">
    <citation type="submission" date="2016-10" db="EMBL/GenBank/DDBJ databases">
        <authorList>
            <person name="Varghese N."/>
            <person name="Submissions S."/>
        </authorList>
    </citation>
    <scope>NUCLEOTIDE SEQUENCE [LARGE SCALE GENOMIC DNA]</scope>
    <source>
        <strain evidence="5">DSM 27982</strain>
    </source>
</reference>
<dbReference type="Pfam" id="PF01026">
    <property type="entry name" value="TatD_DNase"/>
    <property type="match status" value="1"/>
</dbReference>
<feature type="binding site" evidence="2">
    <location>
        <position position="27"/>
    </location>
    <ligand>
        <name>a divalent metal cation</name>
        <dbReference type="ChEBI" id="CHEBI:60240"/>
        <label>1</label>
    </ligand>
</feature>
<accession>A0A1H0EYP1</accession>
<evidence type="ECO:0000256" key="3">
    <source>
        <dbReference type="SAM" id="MobiDB-lite"/>
    </source>
</evidence>
<proteinExistence type="predicted"/>
<name>A0A1H0EYP1_9ACTO</name>
<dbReference type="GO" id="GO:0046872">
    <property type="term" value="F:metal ion binding"/>
    <property type="evidence" value="ECO:0007669"/>
    <property type="project" value="UniProtKB-KW"/>
</dbReference>
<evidence type="ECO:0000256" key="1">
    <source>
        <dbReference type="ARBA" id="ARBA00022801"/>
    </source>
</evidence>
<feature type="region of interest" description="Disordered" evidence="3">
    <location>
        <begin position="1"/>
        <end position="43"/>
    </location>
</feature>
<dbReference type="SUPFAM" id="SSF51556">
    <property type="entry name" value="Metallo-dependent hydrolases"/>
    <property type="match status" value="1"/>
</dbReference>
<evidence type="ECO:0000313" key="5">
    <source>
        <dbReference type="Proteomes" id="UP000198541"/>
    </source>
</evidence>
<sequence>MSRKHRDRSWPPADAVAPLAGPVTDNHTHLPVPGQAAGPGSDAPLNAAELVERAADVGVTAVITSACETPTWAPSIALARGLPAVRVALAIHPNEAVAHAGVREIGPDGLEPMHLPHHDEPLDEAMSRLEARVRSARDVVVAIGETGMDLFRTGPRGAAVQREAFRAHIALAKQLDLPLQIHDRDAHAECLAVLEADGAPERTVFHCFSGDAALAAACAEHGWYASVAGPITYSANDDLRAALASLPDELLLIETDAPYLPPKRFRGRPNGSYLMPDTLRLLAQQRDLGEAEMCTVLERNTRRVYGTWL</sequence>
<feature type="binding site" evidence="2">
    <location>
        <position position="256"/>
    </location>
    <ligand>
        <name>a divalent metal cation</name>
        <dbReference type="ChEBI" id="CHEBI:60240"/>
        <label>1</label>
    </ligand>
</feature>
<dbReference type="InterPro" id="IPR018228">
    <property type="entry name" value="DNase_TatD-rel_CS"/>
</dbReference>
<dbReference type="InterPro" id="IPR001130">
    <property type="entry name" value="TatD-like"/>
</dbReference>
<keyword evidence="2" id="KW-0479">Metal-binding</keyword>
<dbReference type="PROSITE" id="PS01091">
    <property type="entry name" value="TATD_3"/>
    <property type="match status" value="1"/>
</dbReference>
<dbReference type="PANTHER" id="PTHR46124">
    <property type="entry name" value="D-AMINOACYL-TRNA DEACYLASE"/>
    <property type="match status" value="1"/>
</dbReference>
<dbReference type="PIRSF" id="PIRSF005902">
    <property type="entry name" value="DNase_TatD"/>
    <property type="match status" value="1"/>
</dbReference>
<protein>
    <submittedName>
        <fullName evidence="4">TatD DNase family protein</fullName>
    </submittedName>
</protein>
<evidence type="ECO:0000256" key="2">
    <source>
        <dbReference type="PIRSR" id="PIRSR005902-1"/>
    </source>
</evidence>
<dbReference type="STRING" id="332524.SAMN04487766_1197"/>
<dbReference type="GO" id="GO:0005829">
    <property type="term" value="C:cytosol"/>
    <property type="evidence" value="ECO:0007669"/>
    <property type="project" value="TreeGrafter"/>
</dbReference>
<dbReference type="RefSeq" id="WP_092537868.1">
    <property type="nucleotide sequence ID" value="NZ_FNIM01000020.1"/>
</dbReference>
<feature type="binding site" evidence="2">
    <location>
        <position position="182"/>
    </location>
    <ligand>
        <name>a divalent metal cation</name>
        <dbReference type="ChEBI" id="CHEBI:60240"/>
        <label>2</label>
    </ligand>
</feature>
<dbReference type="Proteomes" id="UP000198541">
    <property type="component" value="Unassembled WGS sequence"/>
</dbReference>
<feature type="binding site" evidence="2">
    <location>
        <position position="206"/>
    </location>
    <ligand>
        <name>a divalent metal cation</name>
        <dbReference type="ChEBI" id="CHEBI:60240"/>
        <label>2</label>
    </ligand>
</feature>
<dbReference type="InterPro" id="IPR032466">
    <property type="entry name" value="Metal_Hydrolase"/>
</dbReference>
<dbReference type="CDD" id="cd01310">
    <property type="entry name" value="TatD_DNAse"/>
    <property type="match status" value="1"/>
</dbReference>
<gene>
    <name evidence="4" type="ORF">SAMN05216355_12028</name>
</gene>
<organism evidence="4 5">
    <name type="scientific">Actinomyces ruminicola</name>
    <dbReference type="NCBI Taxonomy" id="332524"/>
    <lineage>
        <taxon>Bacteria</taxon>
        <taxon>Bacillati</taxon>
        <taxon>Actinomycetota</taxon>
        <taxon>Actinomycetes</taxon>
        <taxon>Actinomycetales</taxon>
        <taxon>Actinomycetaceae</taxon>
        <taxon>Actinomyces</taxon>
    </lineage>
</organism>
<dbReference type="AlphaFoldDB" id="A0A1H0EYP1"/>
<evidence type="ECO:0000313" key="4">
    <source>
        <dbReference type="EMBL" id="SDN87475.1"/>
    </source>
</evidence>
<dbReference type="EMBL" id="FNIM01000020">
    <property type="protein sequence ID" value="SDN87475.1"/>
    <property type="molecule type" value="Genomic_DNA"/>
</dbReference>
<feature type="binding site" evidence="2">
    <location>
        <position position="145"/>
    </location>
    <ligand>
        <name>a divalent metal cation</name>
        <dbReference type="ChEBI" id="CHEBI:60240"/>
        <label>1</label>
    </ligand>
</feature>
<dbReference type="Gene3D" id="3.20.20.140">
    <property type="entry name" value="Metal-dependent hydrolases"/>
    <property type="match status" value="1"/>
</dbReference>
<keyword evidence="5" id="KW-1185">Reference proteome</keyword>
<dbReference type="GO" id="GO:0016788">
    <property type="term" value="F:hydrolase activity, acting on ester bonds"/>
    <property type="evidence" value="ECO:0007669"/>
    <property type="project" value="InterPro"/>
</dbReference>
<feature type="binding site" evidence="2">
    <location>
        <position position="29"/>
    </location>
    <ligand>
        <name>a divalent metal cation</name>
        <dbReference type="ChEBI" id="CHEBI:60240"/>
        <label>1</label>
    </ligand>
</feature>